<evidence type="ECO:0000313" key="1">
    <source>
        <dbReference type="EMBL" id="KIM66477.1"/>
    </source>
</evidence>
<dbReference type="Proteomes" id="UP000053989">
    <property type="component" value="Unassembled WGS sequence"/>
</dbReference>
<evidence type="ECO:0000313" key="2">
    <source>
        <dbReference type="Proteomes" id="UP000053989"/>
    </source>
</evidence>
<sequence length="104" mass="11557">MAIRESTREHTNMFRTNSEALSYITRCSTLSTCHVSLLIGSREQHLDPPTATHTGKSLGEKEVEVTKESAIQFFSNIFGGGHFKGYVRSFCISLLLLPHGSENL</sequence>
<dbReference type="AlphaFoldDB" id="A0A0C3AND0"/>
<protein>
    <submittedName>
        <fullName evidence="1">Uncharacterized protein</fullName>
    </submittedName>
</protein>
<reference evidence="2" key="2">
    <citation type="submission" date="2015-01" db="EMBL/GenBank/DDBJ databases">
        <title>Evolutionary Origins and Diversification of the Mycorrhizal Mutualists.</title>
        <authorList>
            <consortium name="DOE Joint Genome Institute"/>
            <consortium name="Mycorrhizal Genomics Consortium"/>
            <person name="Kohler A."/>
            <person name="Kuo A."/>
            <person name="Nagy L.G."/>
            <person name="Floudas D."/>
            <person name="Copeland A."/>
            <person name="Barry K.W."/>
            <person name="Cichocki N."/>
            <person name="Veneault-Fourrey C."/>
            <person name="LaButti K."/>
            <person name="Lindquist E.A."/>
            <person name="Lipzen A."/>
            <person name="Lundell T."/>
            <person name="Morin E."/>
            <person name="Murat C."/>
            <person name="Riley R."/>
            <person name="Ohm R."/>
            <person name="Sun H."/>
            <person name="Tunlid A."/>
            <person name="Henrissat B."/>
            <person name="Grigoriev I.V."/>
            <person name="Hibbett D.S."/>
            <person name="Martin F."/>
        </authorList>
    </citation>
    <scope>NUCLEOTIDE SEQUENCE [LARGE SCALE GENOMIC DNA]</scope>
    <source>
        <strain evidence="2">Foug A</strain>
    </source>
</reference>
<reference evidence="1 2" key="1">
    <citation type="submission" date="2014-04" db="EMBL/GenBank/DDBJ databases">
        <authorList>
            <consortium name="DOE Joint Genome Institute"/>
            <person name="Kuo A."/>
            <person name="Kohler A."/>
            <person name="Nagy L.G."/>
            <person name="Floudas D."/>
            <person name="Copeland A."/>
            <person name="Barry K.W."/>
            <person name="Cichocki N."/>
            <person name="Veneault-Fourrey C."/>
            <person name="LaButti K."/>
            <person name="Lindquist E.A."/>
            <person name="Lipzen A."/>
            <person name="Lundell T."/>
            <person name="Morin E."/>
            <person name="Murat C."/>
            <person name="Sun H."/>
            <person name="Tunlid A."/>
            <person name="Henrissat B."/>
            <person name="Grigoriev I.V."/>
            <person name="Hibbett D.S."/>
            <person name="Martin F."/>
            <person name="Nordberg H.P."/>
            <person name="Cantor M.N."/>
            <person name="Hua S.X."/>
        </authorList>
    </citation>
    <scope>NUCLEOTIDE SEQUENCE [LARGE SCALE GENOMIC DNA]</scope>
    <source>
        <strain evidence="1 2">Foug A</strain>
    </source>
</reference>
<accession>A0A0C3AND0</accession>
<proteinExistence type="predicted"/>
<feature type="non-terminal residue" evidence="1">
    <location>
        <position position="1"/>
    </location>
</feature>
<name>A0A0C3AND0_9AGAM</name>
<keyword evidence="2" id="KW-1185">Reference proteome</keyword>
<organism evidence="1 2">
    <name type="scientific">Scleroderma citrinum Foug A</name>
    <dbReference type="NCBI Taxonomy" id="1036808"/>
    <lineage>
        <taxon>Eukaryota</taxon>
        <taxon>Fungi</taxon>
        <taxon>Dikarya</taxon>
        <taxon>Basidiomycota</taxon>
        <taxon>Agaricomycotina</taxon>
        <taxon>Agaricomycetes</taxon>
        <taxon>Agaricomycetidae</taxon>
        <taxon>Boletales</taxon>
        <taxon>Sclerodermatineae</taxon>
        <taxon>Sclerodermataceae</taxon>
        <taxon>Scleroderma</taxon>
    </lineage>
</organism>
<dbReference type="InParanoid" id="A0A0C3AND0"/>
<dbReference type="EMBL" id="KN822017">
    <property type="protein sequence ID" value="KIM66477.1"/>
    <property type="molecule type" value="Genomic_DNA"/>
</dbReference>
<gene>
    <name evidence="1" type="ORF">SCLCIDRAFT_1211229</name>
</gene>
<dbReference type="HOGENOM" id="CLU_2251640_0_0_1"/>